<evidence type="ECO:0000313" key="2">
    <source>
        <dbReference type="EMBL" id="KAK9422492.1"/>
    </source>
</evidence>
<gene>
    <name evidence="2" type="ORF">SUNI508_04848</name>
</gene>
<keyword evidence="1" id="KW-1133">Transmembrane helix</keyword>
<keyword evidence="3" id="KW-1185">Reference proteome</keyword>
<dbReference type="Proteomes" id="UP001408356">
    <property type="component" value="Unassembled WGS sequence"/>
</dbReference>
<comment type="caution">
    <text evidence="2">The sequence shown here is derived from an EMBL/GenBank/DDBJ whole genome shotgun (WGS) entry which is preliminary data.</text>
</comment>
<name>A0ABR2V6F7_9PEZI</name>
<sequence>MEAWQSILVSLVVVSILVAGSFVAYEQGLFDPLIEKVGVMMFKAKAEAEKEKYQAQGLKAGEDFVDSQLKGNKQAEDVISGKGLVGGLKKDL</sequence>
<accession>A0ABR2V6F7</accession>
<keyword evidence="1" id="KW-0812">Transmembrane</keyword>
<evidence type="ECO:0000256" key="1">
    <source>
        <dbReference type="SAM" id="Phobius"/>
    </source>
</evidence>
<organism evidence="2 3">
    <name type="scientific">Seiridium unicorne</name>
    <dbReference type="NCBI Taxonomy" id="138068"/>
    <lineage>
        <taxon>Eukaryota</taxon>
        <taxon>Fungi</taxon>
        <taxon>Dikarya</taxon>
        <taxon>Ascomycota</taxon>
        <taxon>Pezizomycotina</taxon>
        <taxon>Sordariomycetes</taxon>
        <taxon>Xylariomycetidae</taxon>
        <taxon>Amphisphaeriales</taxon>
        <taxon>Sporocadaceae</taxon>
        <taxon>Seiridium</taxon>
    </lineage>
</organism>
<feature type="transmembrane region" description="Helical" evidence="1">
    <location>
        <begin position="6"/>
        <end position="25"/>
    </location>
</feature>
<protein>
    <submittedName>
        <fullName evidence="2">Uncharacterized protein</fullName>
    </submittedName>
</protein>
<evidence type="ECO:0000313" key="3">
    <source>
        <dbReference type="Proteomes" id="UP001408356"/>
    </source>
</evidence>
<keyword evidence="1" id="KW-0472">Membrane</keyword>
<proteinExistence type="predicted"/>
<dbReference type="EMBL" id="JARVKF010000113">
    <property type="protein sequence ID" value="KAK9422492.1"/>
    <property type="molecule type" value="Genomic_DNA"/>
</dbReference>
<reference evidence="2 3" key="1">
    <citation type="journal article" date="2024" name="J. Plant Pathol.">
        <title>Sequence and assembly of the genome of Seiridium unicorne, isolate CBS 538.82, causal agent of cypress canker disease.</title>
        <authorList>
            <person name="Scali E."/>
            <person name="Rocca G.D."/>
            <person name="Danti R."/>
            <person name="Garbelotto M."/>
            <person name="Barberini S."/>
            <person name="Baroncelli R."/>
            <person name="Emiliani G."/>
        </authorList>
    </citation>
    <scope>NUCLEOTIDE SEQUENCE [LARGE SCALE GENOMIC DNA]</scope>
    <source>
        <strain evidence="2 3">BM-138-508</strain>
    </source>
</reference>